<evidence type="ECO:0000256" key="2">
    <source>
        <dbReference type="SAM" id="Phobius"/>
    </source>
</evidence>
<sequence>MTLKNKKFLYIFLYLLSFGQVLGALIFVNKIEFIPMINNIILGLSFLAFFGLQIFSIYKILNFKFNKYLKVLVGLILIGLCIISMAYILMAFAFAGKENRQVAYDNENFYILNVGWFDPVYEVYRKNFITMDKLSEDEIKNTFADLNKIEDDDARDILKILIYGREGLDGERPEEENKNQDLKEVKDNKEEVKDNKEEVLKNFEASDAIKIENSDYGLLEVDRAGARSRWFLVKISGDKMKFLSELEETSPKASGRMDEYGVIHLEFNDINNNKTTYISKDGGRTFEKIKSQ</sequence>
<dbReference type="Proteomes" id="UP000070174">
    <property type="component" value="Unassembled WGS sequence"/>
</dbReference>
<feature type="transmembrane region" description="Helical" evidence="2">
    <location>
        <begin position="68"/>
        <end position="94"/>
    </location>
</feature>
<organism evidence="3">
    <name type="scientific">Peptoniphilus harei</name>
    <dbReference type="NCBI Taxonomy" id="54005"/>
    <lineage>
        <taxon>Bacteria</taxon>
        <taxon>Bacillati</taxon>
        <taxon>Bacillota</taxon>
        <taxon>Tissierellia</taxon>
        <taxon>Tissierellales</taxon>
        <taxon>Peptoniphilaceae</taxon>
        <taxon>Peptoniphilus</taxon>
    </lineage>
</organism>
<evidence type="ECO:0000313" key="3">
    <source>
        <dbReference type="EMBL" id="KXA28658.1"/>
    </source>
</evidence>
<evidence type="ECO:0000313" key="4">
    <source>
        <dbReference type="Proteomes" id="UP000070174"/>
    </source>
</evidence>
<reference evidence="3 4" key="1">
    <citation type="submission" date="2016-01" db="EMBL/GenBank/DDBJ databases">
        <authorList>
            <person name="Oliw E.H."/>
        </authorList>
    </citation>
    <scope>NUCLEOTIDE SEQUENCE [LARGE SCALE GENOMIC DNA]</scope>
    <source>
        <strain evidence="3 4">CMW7756A</strain>
    </source>
</reference>
<comment type="caution">
    <text evidence="3">The sequence shown here is derived from an EMBL/GenBank/DDBJ whole genome shotgun (WGS) entry which is preliminary data.</text>
</comment>
<proteinExistence type="predicted"/>
<protein>
    <submittedName>
        <fullName evidence="3">Uncharacterized protein</fullName>
    </submittedName>
</protein>
<dbReference type="AlphaFoldDB" id="A0A133PJE7"/>
<dbReference type="RefSeq" id="WP_060800627.1">
    <property type="nucleotide sequence ID" value="NZ_KQ957105.1"/>
</dbReference>
<accession>A0A133PJE7</accession>
<keyword evidence="1" id="KW-0175">Coiled coil</keyword>
<feature type="coiled-coil region" evidence="1">
    <location>
        <begin position="172"/>
        <end position="206"/>
    </location>
</feature>
<dbReference type="PATRIC" id="fig|54005.3.peg.1617"/>
<keyword evidence="2" id="KW-0472">Membrane</keyword>
<gene>
    <name evidence="3" type="ORF">HMPREF3229_01654</name>
</gene>
<evidence type="ECO:0000256" key="1">
    <source>
        <dbReference type="SAM" id="Coils"/>
    </source>
</evidence>
<dbReference type="EMBL" id="LRQE01000041">
    <property type="protein sequence ID" value="KXA28658.1"/>
    <property type="molecule type" value="Genomic_DNA"/>
</dbReference>
<feature type="transmembrane region" description="Helical" evidence="2">
    <location>
        <begin position="40"/>
        <end position="61"/>
    </location>
</feature>
<name>A0A133PJE7_9FIRM</name>
<feature type="transmembrane region" description="Helical" evidence="2">
    <location>
        <begin position="7"/>
        <end position="28"/>
    </location>
</feature>
<keyword evidence="2" id="KW-1133">Transmembrane helix</keyword>
<keyword evidence="2" id="KW-0812">Transmembrane</keyword>